<keyword evidence="5" id="KW-0812">Transmembrane</keyword>
<dbReference type="STRING" id="3880.G7K5R1"/>
<dbReference type="HOGENOM" id="CLU_010236_3_0_1"/>
<feature type="transmembrane region" description="Helical" evidence="5">
    <location>
        <begin position="21"/>
        <end position="43"/>
    </location>
</feature>
<feature type="transmembrane region" description="Helical" evidence="5">
    <location>
        <begin position="49"/>
        <end position="68"/>
    </location>
</feature>
<reference evidence="7 9" key="2">
    <citation type="journal article" date="2014" name="BMC Genomics">
        <title>An improved genome release (version Mt4.0) for the model legume Medicago truncatula.</title>
        <authorList>
            <person name="Tang H."/>
            <person name="Krishnakumar V."/>
            <person name="Bidwell S."/>
            <person name="Rosen B."/>
            <person name="Chan A."/>
            <person name="Zhou S."/>
            <person name="Gentzbittel L."/>
            <person name="Childs K.L."/>
            <person name="Yandell M."/>
            <person name="Gundlach H."/>
            <person name="Mayer K.F."/>
            <person name="Schwartz D.C."/>
            <person name="Town C.D."/>
        </authorList>
    </citation>
    <scope>GENOME REANNOTATION</scope>
    <source>
        <strain evidence="8 9">cv. Jemalong A17</strain>
    </source>
</reference>
<sequence>MKVHMVIKIQRWLMQTKVWRFVGFASAAVGLLCYALSSSFNYLFGNWNLLKIILYTVFSFIICIMILYENIWKQSRSLRFKAHTAFLVLTITSVYSFYFDKVVNGKPDAYSLISCAAFAIMSLSFSRQSQCGFEVDLLYFFLGCLTVLLMKIKLELFIIGAGLSYSLLIFRSSFSSVEEIGLSEFQDENSVIIDVDSPHLANADIASTIEQLKNYLNLLQQKNLNLVDMLLKHVNEYDDSEIMLPSLNFMIDELPSDLINYLHETAKFMVSAGFEEEFSNVYINCRRKCLEECLINRLFGLQQINIMNENQRVKYVDNVIKKWITASEISLKILFPFEQRLCDHVFSGFASSATRCFTEVFHGATFQLLNFADAVADGSPSIWCLFKMLAIFETLHHLISKFNLGPDSSVKEAAVRVQNRLGEAIRDLFLKLNYLTFRVPAAKKVARSDGRHHPMAVQIISYVASACRSRHTLEQVLQEYPKVNNGVVLKDSFIEQMEWIMDMLEKKLNGKSKEYRDLALRNLFMMNNRRHIEDLLKRWDLETVFGNDWFQKNQAKFQQDLDLYIKKSWIMVSEFLKLDNNDYAALNDDVAEDILKEKLKLFNKQFEEMYRVQSNWFVYDKKLKEEIIISVGNTLLPVYGIFIGRFRDCLGIHANQYIRYGMFEIQDRLNNLFLMKNKLDHDLDGVDSIYCDVEGDSEDPHKRYIVGGWDKFVGERKIAIGDRLLFTIENVPNNIFVQFIDDEEIDFDSD</sequence>
<evidence type="ECO:0000256" key="4">
    <source>
        <dbReference type="SAM" id="Coils"/>
    </source>
</evidence>
<keyword evidence="5" id="KW-0472">Membrane</keyword>
<evidence type="ECO:0000256" key="5">
    <source>
        <dbReference type="SAM" id="Phobius"/>
    </source>
</evidence>
<feature type="domain" description="Exocyst complex subunit Exo70 C-terminal" evidence="6">
    <location>
        <begin position="321"/>
        <end position="670"/>
    </location>
</feature>
<reference evidence="7 9" key="1">
    <citation type="journal article" date="2011" name="Nature">
        <title>The Medicago genome provides insight into the evolution of rhizobial symbioses.</title>
        <authorList>
            <person name="Young N.D."/>
            <person name="Debelle F."/>
            <person name="Oldroyd G.E."/>
            <person name="Geurts R."/>
            <person name="Cannon S.B."/>
            <person name="Udvardi M.K."/>
            <person name="Benedito V.A."/>
            <person name="Mayer K.F."/>
            <person name="Gouzy J."/>
            <person name="Schoof H."/>
            <person name="Van de Peer Y."/>
            <person name="Proost S."/>
            <person name="Cook D.R."/>
            <person name="Meyers B.C."/>
            <person name="Spannagl M."/>
            <person name="Cheung F."/>
            <person name="De Mita S."/>
            <person name="Krishnakumar V."/>
            <person name="Gundlach H."/>
            <person name="Zhou S."/>
            <person name="Mudge J."/>
            <person name="Bharti A.K."/>
            <person name="Murray J.D."/>
            <person name="Naoumkina M.A."/>
            <person name="Rosen B."/>
            <person name="Silverstein K.A."/>
            <person name="Tang H."/>
            <person name="Rombauts S."/>
            <person name="Zhao P.X."/>
            <person name="Zhou P."/>
            <person name="Barbe V."/>
            <person name="Bardou P."/>
            <person name="Bechner M."/>
            <person name="Bellec A."/>
            <person name="Berger A."/>
            <person name="Berges H."/>
            <person name="Bidwell S."/>
            <person name="Bisseling T."/>
            <person name="Choisne N."/>
            <person name="Couloux A."/>
            <person name="Denny R."/>
            <person name="Deshpande S."/>
            <person name="Dai X."/>
            <person name="Doyle J.J."/>
            <person name="Dudez A.M."/>
            <person name="Farmer A.D."/>
            <person name="Fouteau S."/>
            <person name="Franken C."/>
            <person name="Gibelin C."/>
            <person name="Gish J."/>
            <person name="Goldstein S."/>
            <person name="Gonzalez A.J."/>
            <person name="Green P.J."/>
            <person name="Hallab A."/>
            <person name="Hartog M."/>
            <person name="Hua A."/>
            <person name="Humphray S.J."/>
            <person name="Jeong D.H."/>
            <person name="Jing Y."/>
            <person name="Jocker A."/>
            <person name="Kenton S.M."/>
            <person name="Kim D.J."/>
            <person name="Klee K."/>
            <person name="Lai H."/>
            <person name="Lang C."/>
            <person name="Lin S."/>
            <person name="Macmil S.L."/>
            <person name="Magdelenat G."/>
            <person name="Matthews L."/>
            <person name="McCorrison J."/>
            <person name="Monaghan E.L."/>
            <person name="Mun J.H."/>
            <person name="Najar F.Z."/>
            <person name="Nicholson C."/>
            <person name="Noirot C."/>
            <person name="O'Bleness M."/>
            <person name="Paule C.R."/>
            <person name="Poulain J."/>
            <person name="Prion F."/>
            <person name="Qin B."/>
            <person name="Qu C."/>
            <person name="Retzel E.F."/>
            <person name="Riddle C."/>
            <person name="Sallet E."/>
            <person name="Samain S."/>
            <person name="Samson N."/>
            <person name="Sanders I."/>
            <person name="Saurat O."/>
            <person name="Scarpelli C."/>
            <person name="Schiex T."/>
            <person name="Segurens B."/>
            <person name="Severin A.J."/>
            <person name="Sherrier D.J."/>
            <person name="Shi R."/>
            <person name="Sims S."/>
            <person name="Singer S.R."/>
            <person name="Sinharoy S."/>
            <person name="Sterck L."/>
            <person name="Viollet A."/>
            <person name="Wang B.B."/>
            <person name="Wang K."/>
            <person name="Wang M."/>
            <person name="Wang X."/>
            <person name="Warfsmann J."/>
            <person name="Weissenbach J."/>
            <person name="White D.D."/>
            <person name="White J.D."/>
            <person name="Wiley G.B."/>
            <person name="Wincker P."/>
            <person name="Xing Y."/>
            <person name="Yang L."/>
            <person name="Yao Z."/>
            <person name="Ying F."/>
            <person name="Zhai J."/>
            <person name="Zhou L."/>
            <person name="Zuber A."/>
            <person name="Denarie J."/>
            <person name="Dixon R.A."/>
            <person name="May G.D."/>
            <person name="Schwartz D.C."/>
            <person name="Rogers J."/>
            <person name="Quetier F."/>
            <person name="Town C.D."/>
            <person name="Roe B.A."/>
        </authorList>
    </citation>
    <scope>NUCLEOTIDE SEQUENCE [LARGE SCALE GENOMIC DNA]</scope>
    <source>
        <strain evidence="7">A17</strain>
        <strain evidence="8 9">cv. Jemalong A17</strain>
    </source>
</reference>
<dbReference type="GO" id="GO:0006887">
    <property type="term" value="P:exocytosis"/>
    <property type="evidence" value="ECO:0000318"/>
    <property type="project" value="GO_Central"/>
</dbReference>
<dbReference type="InterPro" id="IPR016159">
    <property type="entry name" value="Cullin_repeat-like_dom_sf"/>
</dbReference>
<evidence type="ECO:0000256" key="2">
    <source>
        <dbReference type="ARBA" id="ARBA00022448"/>
    </source>
</evidence>
<comment type="similarity">
    <text evidence="1 3">Belongs to the EXO70 family.</text>
</comment>
<dbReference type="InterPro" id="IPR046364">
    <property type="entry name" value="Exo70_C"/>
</dbReference>
<dbReference type="GO" id="GO:0000145">
    <property type="term" value="C:exocyst"/>
    <property type="evidence" value="ECO:0000318"/>
    <property type="project" value="GO_Central"/>
</dbReference>
<evidence type="ECO:0000313" key="8">
    <source>
        <dbReference type="EnsemblPlants" id="AES98886"/>
    </source>
</evidence>
<evidence type="ECO:0000256" key="3">
    <source>
        <dbReference type="RuleBase" id="RU365026"/>
    </source>
</evidence>
<dbReference type="AlphaFoldDB" id="G7K5R1"/>
<accession>G7K5R1</accession>
<dbReference type="EMBL" id="CM001221">
    <property type="protein sequence ID" value="AES98886.1"/>
    <property type="molecule type" value="Genomic_DNA"/>
</dbReference>
<dbReference type="PANTHER" id="PTHR12542">
    <property type="entry name" value="EXOCYST COMPLEX PROTEIN EXO70"/>
    <property type="match status" value="1"/>
</dbReference>
<feature type="coiled-coil region" evidence="4">
    <location>
        <begin position="494"/>
        <end position="521"/>
    </location>
</feature>
<dbReference type="GO" id="GO:0015031">
    <property type="term" value="P:protein transport"/>
    <property type="evidence" value="ECO:0007669"/>
    <property type="project" value="UniProtKB-KW"/>
</dbReference>
<keyword evidence="3" id="KW-0653">Protein transport</keyword>
<name>G7K5R1_MEDTR</name>
<keyword evidence="9" id="KW-1185">Reference proteome</keyword>
<proteinExistence type="inferred from homology"/>
<comment type="function">
    <text evidence="3">Component of the exocyst complex.</text>
</comment>
<reference evidence="8" key="3">
    <citation type="submission" date="2015-04" db="UniProtKB">
        <authorList>
            <consortium name="EnsemblPlants"/>
        </authorList>
    </citation>
    <scope>IDENTIFICATION</scope>
    <source>
        <strain evidence="8">cv. Jemalong A17</strain>
    </source>
</reference>
<feature type="transmembrane region" description="Helical" evidence="5">
    <location>
        <begin position="80"/>
        <end position="97"/>
    </location>
</feature>
<dbReference type="PaxDb" id="3880-AES98886"/>
<keyword evidence="3" id="KW-0268">Exocytosis</keyword>
<keyword evidence="5" id="KW-1133">Transmembrane helix</keyword>
<keyword evidence="4" id="KW-0175">Coiled coil</keyword>
<dbReference type="InterPro" id="IPR004140">
    <property type="entry name" value="Exo70"/>
</dbReference>
<dbReference type="GO" id="GO:0005546">
    <property type="term" value="F:phosphatidylinositol-4,5-bisphosphate binding"/>
    <property type="evidence" value="ECO:0007669"/>
    <property type="project" value="InterPro"/>
</dbReference>
<evidence type="ECO:0000313" key="7">
    <source>
        <dbReference type="EMBL" id="AES98886.1"/>
    </source>
</evidence>
<feature type="transmembrane region" description="Helical" evidence="5">
    <location>
        <begin position="109"/>
        <end position="125"/>
    </location>
</feature>
<organism evidence="7 9">
    <name type="scientific">Medicago truncatula</name>
    <name type="common">Barrel medic</name>
    <name type="synonym">Medicago tribuloides</name>
    <dbReference type="NCBI Taxonomy" id="3880"/>
    <lineage>
        <taxon>Eukaryota</taxon>
        <taxon>Viridiplantae</taxon>
        <taxon>Streptophyta</taxon>
        <taxon>Embryophyta</taxon>
        <taxon>Tracheophyta</taxon>
        <taxon>Spermatophyta</taxon>
        <taxon>Magnoliopsida</taxon>
        <taxon>eudicotyledons</taxon>
        <taxon>Gunneridae</taxon>
        <taxon>Pentapetalae</taxon>
        <taxon>rosids</taxon>
        <taxon>fabids</taxon>
        <taxon>Fabales</taxon>
        <taxon>Fabaceae</taxon>
        <taxon>Papilionoideae</taxon>
        <taxon>50 kb inversion clade</taxon>
        <taxon>NPAAA clade</taxon>
        <taxon>Hologalegina</taxon>
        <taxon>IRL clade</taxon>
        <taxon>Trifolieae</taxon>
        <taxon>Medicago</taxon>
    </lineage>
</organism>
<dbReference type="Gene3D" id="1.20.1280.170">
    <property type="entry name" value="Exocyst complex component Exo70"/>
    <property type="match status" value="1"/>
</dbReference>
<dbReference type="Pfam" id="PF03081">
    <property type="entry name" value="Exo70_C"/>
    <property type="match status" value="1"/>
</dbReference>
<feature type="transmembrane region" description="Helical" evidence="5">
    <location>
        <begin position="137"/>
        <end position="170"/>
    </location>
</feature>
<evidence type="ECO:0000313" key="9">
    <source>
        <dbReference type="Proteomes" id="UP000002051"/>
    </source>
</evidence>
<dbReference type="SUPFAM" id="SSF74788">
    <property type="entry name" value="Cullin repeat-like"/>
    <property type="match status" value="1"/>
</dbReference>
<keyword evidence="2 3" id="KW-0813">Transport</keyword>
<gene>
    <name evidence="7" type="ordered locus">MTR_5g074130</name>
</gene>
<evidence type="ECO:0000259" key="6">
    <source>
        <dbReference type="Pfam" id="PF03081"/>
    </source>
</evidence>
<dbReference type="PANTHER" id="PTHR12542:SF180">
    <property type="entry name" value="EXOCYST SUBUNIT EXO70 FAMILY PROTEIN"/>
    <property type="match status" value="1"/>
</dbReference>
<protein>
    <recommendedName>
        <fullName evidence="3">Exocyst subunit Exo70 family protein</fullName>
    </recommendedName>
</protein>
<dbReference type="EnsemblPlants" id="AES98886">
    <property type="protein sequence ID" value="AES98886"/>
    <property type="gene ID" value="MTR_5g074130"/>
</dbReference>
<dbReference type="Proteomes" id="UP000002051">
    <property type="component" value="Chromosome 5"/>
</dbReference>
<dbReference type="eggNOG" id="KOG2344">
    <property type="taxonomic scope" value="Eukaryota"/>
</dbReference>
<evidence type="ECO:0000256" key="1">
    <source>
        <dbReference type="ARBA" id="ARBA00006756"/>
    </source>
</evidence>